<feature type="domain" description="DUF2281" evidence="1">
    <location>
        <begin position="16"/>
        <end position="66"/>
    </location>
</feature>
<evidence type="ECO:0000313" key="2">
    <source>
        <dbReference type="EMBL" id="AQG78688.1"/>
    </source>
</evidence>
<sequence>MQTAELKLKVVKEITELPDEQFIKVYDALVEVLHAPIRTPKFGSAKGLIAFMAEDFYAPLDDFKAYMP</sequence>
<dbReference type="OrthoDB" id="9801704at2"/>
<dbReference type="InterPro" id="IPR018739">
    <property type="entry name" value="DUF2281"/>
</dbReference>
<proteinExistence type="predicted"/>
<dbReference type="Pfam" id="PF10047">
    <property type="entry name" value="DUF2281"/>
    <property type="match status" value="1"/>
</dbReference>
<evidence type="ECO:0000259" key="1">
    <source>
        <dbReference type="Pfam" id="PF10047"/>
    </source>
</evidence>
<keyword evidence="3" id="KW-1185">Reference proteome</keyword>
<organism evidence="2 3">
    <name type="scientific">Spirosoma montaniterrae</name>
    <dbReference type="NCBI Taxonomy" id="1178516"/>
    <lineage>
        <taxon>Bacteria</taxon>
        <taxon>Pseudomonadati</taxon>
        <taxon>Bacteroidota</taxon>
        <taxon>Cytophagia</taxon>
        <taxon>Cytophagales</taxon>
        <taxon>Cytophagaceae</taxon>
        <taxon>Spirosoma</taxon>
    </lineage>
</organism>
<name>A0A1P9WTL2_9BACT</name>
<dbReference type="EMBL" id="CP014263">
    <property type="protein sequence ID" value="AQG78688.1"/>
    <property type="molecule type" value="Genomic_DNA"/>
</dbReference>
<dbReference type="AlphaFoldDB" id="A0A1P9WTL2"/>
<evidence type="ECO:0000313" key="3">
    <source>
        <dbReference type="Proteomes" id="UP000187941"/>
    </source>
</evidence>
<dbReference type="Proteomes" id="UP000187941">
    <property type="component" value="Chromosome"/>
</dbReference>
<reference evidence="2 3" key="1">
    <citation type="submission" date="2016-01" db="EMBL/GenBank/DDBJ databases">
        <authorList>
            <person name="Oliw E.H."/>
        </authorList>
    </citation>
    <scope>NUCLEOTIDE SEQUENCE [LARGE SCALE GENOMIC DNA]</scope>
    <source>
        <strain evidence="2 3">DY10</strain>
    </source>
</reference>
<dbReference type="KEGG" id="smon:AWR27_04660"/>
<dbReference type="RefSeq" id="WP_077130129.1">
    <property type="nucleotide sequence ID" value="NZ_CP014263.1"/>
</dbReference>
<accession>A0A1P9WTL2</accession>
<gene>
    <name evidence="2" type="ORF">AWR27_04660</name>
</gene>
<protein>
    <recommendedName>
        <fullName evidence="1">DUF2281 domain-containing protein</fullName>
    </recommendedName>
</protein>